<dbReference type="PROSITE" id="PS50118">
    <property type="entry name" value="HMG_BOX_2"/>
    <property type="match status" value="2"/>
</dbReference>
<keyword evidence="7" id="KW-1185">Reference proteome</keyword>
<name>A0A8K0XS67_9AGAR</name>
<comment type="subcellular location">
    <subcellularLocation>
        <location evidence="1">Nucleus</location>
    </subcellularLocation>
</comment>
<feature type="domain" description="HMG box" evidence="5">
    <location>
        <begin position="36"/>
        <end position="107"/>
    </location>
</feature>
<dbReference type="PANTHER" id="PTHR46261:SF18">
    <property type="entry name" value="DNA-BINDING PROTEIN MNB1B"/>
    <property type="match status" value="1"/>
</dbReference>
<reference evidence="6" key="1">
    <citation type="journal article" date="2021" name="New Phytol.">
        <title>Evolutionary innovations through gain and loss of genes in the ectomycorrhizal Boletales.</title>
        <authorList>
            <person name="Wu G."/>
            <person name="Miyauchi S."/>
            <person name="Morin E."/>
            <person name="Kuo A."/>
            <person name="Drula E."/>
            <person name="Varga T."/>
            <person name="Kohler A."/>
            <person name="Feng B."/>
            <person name="Cao Y."/>
            <person name="Lipzen A."/>
            <person name="Daum C."/>
            <person name="Hundley H."/>
            <person name="Pangilinan J."/>
            <person name="Johnson J."/>
            <person name="Barry K."/>
            <person name="LaButti K."/>
            <person name="Ng V."/>
            <person name="Ahrendt S."/>
            <person name="Min B."/>
            <person name="Choi I.G."/>
            <person name="Park H."/>
            <person name="Plett J.M."/>
            <person name="Magnuson J."/>
            <person name="Spatafora J.W."/>
            <person name="Nagy L.G."/>
            <person name="Henrissat B."/>
            <person name="Grigoriev I.V."/>
            <person name="Yang Z.L."/>
            <person name="Xu J."/>
            <person name="Martin F.M."/>
        </authorList>
    </citation>
    <scope>NUCLEOTIDE SEQUENCE</scope>
    <source>
        <strain evidence="6">KKN 215</strain>
    </source>
</reference>
<evidence type="ECO:0000259" key="5">
    <source>
        <dbReference type="PROSITE" id="PS50118"/>
    </source>
</evidence>
<dbReference type="Proteomes" id="UP000813824">
    <property type="component" value="Unassembled WGS sequence"/>
</dbReference>
<feature type="domain" description="HMG box" evidence="5">
    <location>
        <begin position="300"/>
        <end position="365"/>
    </location>
</feature>
<dbReference type="GO" id="GO:0005634">
    <property type="term" value="C:nucleus"/>
    <property type="evidence" value="ECO:0007669"/>
    <property type="project" value="UniProtKB-SubCell"/>
</dbReference>
<dbReference type="SMART" id="SM00398">
    <property type="entry name" value="HMG"/>
    <property type="match status" value="4"/>
</dbReference>
<evidence type="ECO:0000313" key="6">
    <source>
        <dbReference type="EMBL" id="KAH8103486.1"/>
    </source>
</evidence>
<dbReference type="EMBL" id="JAEVFJ010000007">
    <property type="protein sequence ID" value="KAH8103486.1"/>
    <property type="molecule type" value="Genomic_DNA"/>
</dbReference>
<evidence type="ECO:0000256" key="1">
    <source>
        <dbReference type="ARBA" id="ARBA00004123"/>
    </source>
</evidence>
<protein>
    <recommendedName>
        <fullName evidence="5">HMG box domain-containing protein</fullName>
    </recommendedName>
</protein>
<dbReference type="Gene3D" id="1.10.30.10">
    <property type="entry name" value="High mobility group box domain"/>
    <property type="match status" value="4"/>
</dbReference>
<comment type="caution">
    <text evidence="6">The sequence shown here is derived from an EMBL/GenBank/DDBJ whole genome shotgun (WGS) entry which is preliminary data.</text>
</comment>
<sequence length="365" mass="41754">MSPLRLYASSFGALRHYVTPKVLVKSLPDLKDPLRPKRPPPINKLYANALYANLTDALAPVSHSHLSDQLRDASRLWKSLSAEEKQPFIDQHRELCAEYRQQLDQYLSTRARRTEPKHQQPPTSWTIFAREQKVPFKEGSKLWKALSEDEKKSYANLANQQYETYKVRMLELECNLAPGTLYVADATDKLKAARKKASLIRLAASNRDVEDKPRRPTSAFVRFLNDRGLSSRDGSSVWKSLPEEEKKIYLDPATHAFSEWSKKYAAFVDKLIKSDTLDVYNARCLLKKQRGVRRPTKLPTGRAKAVFSYFFQDFSKRLPPSPRGDGCSIAKAAAAKWKTMTDEEKAPYYAAREKDFKERNGSPPP</sequence>
<dbReference type="InterPro" id="IPR031061">
    <property type="entry name" value="HMGB_plant"/>
</dbReference>
<accession>A0A8K0XS67</accession>
<evidence type="ECO:0000313" key="7">
    <source>
        <dbReference type="Proteomes" id="UP000813824"/>
    </source>
</evidence>
<dbReference type="AlphaFoldDB" id="A0A8K0XS67"/>
<keyword evidence="3 4" id="KW-0539">Nucleus</keyword>
<evidence type="ECO:0000256" key="3">
    <source>
        <dbReference type="ARBA" id="ARBA00023242"/>
    </source>
</evidence>
<evidence type="ECO:0000256" key="4">
    <source>
        <dbReference type="PROSITE-ProRule" id="PRU00267"/>
    </source>
</evidence>
<dbReference type="GO" id="GO:0003677">
    <property type="term" value="F:DNA binding"/>
    <property type="evidence" value="ECO:0007669"/>
    <property type="project" value="UniProtKB-UniRule"/>
</dbReference>
<feature type="DNA-binding region" description="HMG box" evidence="4">
    <location>
        <begin position="36"/>
        <end position="107"/>
    </location>
</feature>
<proteinExistence type="predicted"/>
<dbReference type="InterPro" id="IPR009071">
    <property type="entry name" value="HMG_box_dom"/>
</dbReference>
<dbReference type="SUPFAM" id="SSF47095">
    <property type="entry name" value="HMG-box"/>
    <property type="match status" value="4"/>
</dbReference>
<dbReference type="Pfam" id="PF00505">
    <property type="entry name" value="HMG_box"/>
    <property type="match status" value="1"/>
</dbReference>
<organism evidence="6 7">
    <name type="scientific">Cristinia sonorae</name>
    <dbReference type="NCBI Taxonomy" id="1940300"/>
    <lineage>
        <taxon>Eukaryota</taxon>
        <taxon>Fungi</taxon>
        <taxon>Dikarya</taxon>
        <taxon>Basidiomycota</taxon>
        <taxon>Agaricomycotina</taxon>
        <taxon>Agaricomycetes</taxon>
        <taxon>Agaricomycetidae</taxon>
        <taxon>Agaricales</taxon>
        <taxon>Pleurotineae</taxon>
        <taxon>Stephanosporaceae</taxon>
        <taxon>Cristinia</taxon>
    </lineage>
</organism>
<dbReference type="OrthoDB" id="6247875at2759"/>
<dbReference type="InterPro" id="IPR036910">
    <property type="entry name" value="HMG_box_dom_sf"/>
</dbReference>
<dbReference type="PANTHER" id="PTHR46261">
    <property type="entry name" value="HIGH MOBILITY GROUP B PROTEIN 4-RELATED"/>
    <property type="match status" value="1"/>
</dbReference>
<keyword evidence="2 4" id="KW-0238">DNA-binding</keyword>
<gene>
    <name evidence="6" type="ORF">BXZ70DRAFT_1005897</name>
</gene>
<feature type="DNA-binding region" description="HMG box" evidence="4">
    <location>
        <begin position="300"/>
        <end position="365"/>
    </location>
</feature>
<evidence type="ECO:0000256" key="2">
    <source>
        <dbReference type="ARBA" id="ARBA00023125"/>
    </source>
</evidence>